<dbReference type="PANTHER" id="PTHR43806">
    <property type="entry name" value="PEPTIDASE S8"/>
    <property type="match status" value="1"/>
</dbReference>
<dbReference type="CDD" id="cd04847">
    <property type="entry name" value="Peptidases_S8_Subtilisin_like_2"/>
    <property type="match status" value="1"/>
</dbReference>
<evidence type="ECO:0000256" key="3">
    <source>
        <dbReference type="ARBA" id="ARBA00022801"/>
    </source>
</evidence>
<dbReference type="InterPro" id="IPR036852">
    <property type="entry name" value="Peptidase_S8/S53_dom_sf"/>
</dbReference>
<name>A1HQI0_9FIRM</name>
<evidence type="ECO:0000256" key="4">
    <source>
        <dbReference type="ARBA" id="ARBA00022825"/>
    </source>
</evidence>
<dbReference type="InterPro" id="IPR015500">
    <property type="entry name" value="Peptidase_S8_subtilisin-rel"/>
</dbReference>
<protein>
    <recommendedName>
        <fullName evidence="5">Peptidase S8/S53 domain-containing protein</fullName>
    </recommendedName>
</protein>
<comment type="caution">
    <text evidence="6">The sequence shown here is derived from an EMBL/GenBank/DDBJ whole genome shotgun (WGS) entry which is preliminary data.</text>
</comment>
<accession>A1HQI0</accession>
<keyword evidence="4" id="KW-0720">Serine protease</keyword>
<dbReference type="InterPro" id="IPR000209">
    <property type="entry name" value="Peptidase_S8/S53_dom"/>
</dbReference>
<keyword evidence="3" id="KW-0378">Hydrolase</keyword>
<evidence type="ECO:0000313" key="6">
    <source>
        <dbReference type="EMBL" id="EAX47785.1"/>
    </source>
</evidence>
<dbReference type="SUPFAM" id="SSF52743">
    <property type="entry name" value="Subtilisin-like"/>
    <property type="match status" value="1"/>
</dbReference>
<feature type="domain" description="Peptidase S8/S53" evidence="5">
    <location>
        <begin position="284"/>
        <end position="637"/>
    </location>
</feature>
<gene>
    <name evidence="6" type="ORF">TcarDRAFT_1191</name>
</gene>
<dbReference type="GO" id="GO:0004252">
    <property type="term" value="F:serine-type endopeptidase activity"/>
    <property type="evidence" value="ECO:0007669"/>
    <property type="project" value="InterPro"/>
</dbReference>
<dbReference type="EMBL" id="AAWL01000007">
    <property type="protein sequence ID" value="EAX47785.1"/>
    <property type="molecule type" value="Genomic_DNA"/>
</dbReference>
<reference evidence="6 7" key="2">
    <citation type="submission" date="2007-01" db="EMBL/GenBank/DDBJ databases">
        <title>Sequencing of the draft genome and assembly of Thermosinus carboxydivorans Nor1.</title>
        <authorList>
            <consortium name="US DOE Joint Genome Institute (JGI-PGF)"/>
            <person name="Copeland A."/>
            <person name="Lucas S."/>
            <person name="Lapidus A."/>
            <person name="Barry K."/>
            <person name="Glavina del Rio T."/>
            <person name="Dalin E."/>
            <person name="Tice H."/>
            <person name="Bruce D."/>
            <person name="Pitluck S."/>
            <person name="Richardson P."/>
        </authorList>
    </citation>
    <scope>NUCLEOTIDE SEQUENCE [LARGE SCALE GENOMIC DNA]</scope>
    <source>
        <strain evidence="6 7">Nor1</strain>
    </source>
</reference>
<comment type="similarity">
    <text evidence="1">Belongs to the peptidase S8 family.</text>
</comment>
<dbReference type="PANTHER" id="PTHR43806:SF11">
    <property type="entry name" value="CEREVISIN-RELATED"/>
    <property type="match status" value="1"/>
</dbReference>
<dbReference type="OrthoDB" id="9759014at2"/>
<proteinExistence type="inferred from homology"/>
<dbReference type="AlphaFoldDB" id="A1HQI0"/>
<dbReference type="InterPro" id="IPR023827">
    <property type="entry name" value="Peptidase_S8_Asp-AS"/>
</dbReference>
<evidence type="ECO:0000256" key="1">
    <source>
        <dbReference type="ARBA" id="ARBA00011073"/>
    </source>
</evidence>
<keyword evidence="2" id="KW-0645">Protease</keyword>
<dbReference type="InterPro" id="IPR034074">
    <property type="entry name" value="Y4bN_pept_dom"/>
</dbReference>
<keyword evidence="7" id="KW-1185">Reference proteome</keyword>
<dbReference type="eggNOG" id="COG1404">
    <property type="taxonomic scope" value="Bacteria"/>
</dbReference>
<evidence type="ECO:0000256" key="2">
    <source>
        <dbReference type="ARBA" id="ARBA00022670"/>
    </source>
</evidence>
<organism evidence="6 7">
    <name type="scientific">Thermosinus carboxydivorans Nor1</name>
    <dbReference type="NCBI Taxonomy" id="401526"/>
    <lineage>
        <taxon>Bacteria</taxon>
        <taxon>Bacillati</taxon>
        <taxon>Bacillota</taxon>
        <taxon>Negativicutes</taxon>
        <taxon>Selenomonadales</taxon>
        <taxon>Sporomusaceae</taxon>
        <taxon>Thermosinus</taxon>
    </lineage>
</organism>
<dbReference type="PRINTS" id="PR00723">
    <property type="entry name" value="SUBTILISIN"/>
</dbReference>
<evidence type="ECO:0000313" key="7">
    <source>
        <dbReference type="Proteomes" id="UP000005139"/>
    </source>
</evidence>
<dbReference type="RefSeq" id="WP_007289284.1">
    <property type="nucleotide sequence ID" value="NZ_AAWL01000007.1"/>
</dbReference>
<evidence type="ECO:0000259" key="5">
    <source>
        <dbReference type="Pfam" id="PF00082"/>
    </source>
</evidence>
<dbReference type="PROSITE" id="PS00136">
    <property type="entry name" value="SUBTILASE_ASP"/>
    <property type="match status" value="1"/>
</dbReference>
<sequence>MIEIEKLNHLEIMREDTVRTYRFSPNPSAPRLPVRDRQIHGKKLEREIKATTESINEQRQKLGIEPDKLLIISMTNQAMPQELLNRMLSAFNLSLIEEVSVENGKFTRILVQFPDSESISAFNRERALWEADSREHAILTYAQRRDIFSCIESIRNVQREDRIGPRLRRKLDSGEPLPDGFFIMDIDIWYNGDKRQITEIERKIKTVLGTVGSALIADLFETPSLLLGRVKVNEYSLEALLNCDLIATVDFPMGTVSEEPCELLTADFEPIIENNLDANAPLATVLDSGIFSGHPLLNNVIVAEEDFDLVEGTTADNCGHGTGVAGIVVYGDFHKCIESKVFTPLVRICNAKVMHNDGSNHPIFSPEKRPERIIKEAIEYFHREYGCRIFNLSAGNEDMVYNMGRQMPWAEVLDQLSRELDIVIVISAGNVSNPEIHNFTSREELMEKCRDQLFEPEHRLIDPATASLCVTVGSITRFDEPELVDGRSVRISAGPKNAPSVFTRIGMGVNKAIKPELVDYGGNFAVHQFVRGDTRWVQNDRILMEPTLNNDYLKLFRGFCGTSFAAPRVTHLAARIERALEEQIGDKPSANLIRAMLANSASLTKEMIEWADQSTDRHYTGKKNLKQERRLRLFGYGRPNDAWLYSGRNHVTLFSEDALNLRTFHLYKIPVPIEFLRLNCSKQIIISMAYNSVTRLSRKDYLANNLWFEVYRRIDEATLAKYKAKKEAGQDDDSEPLPDKYKANFLPGRTEVDGSTLQQRVWAKSKTGGKDLIGNEDDPYIYVLVAGKERFKYAEQEQPQPYALVITFSYDGDQDIQLYNRLQQKVRIRERQRERARTQVRM</sequence>
<dbReference type="GO" id="GO:0006508">
    <property type="term" value="P:proteolysis"/>
    <property type="evidence" value="ECO:0007669"/>
    <property type="project" value="UniProtKB-KW"/>
</dbReference>
<dbReference type="InterPro" id="IPR050131">
    <property type="entry name" value="Peptidase_S8_subtilisin-like"/>
</dbReference>
<dbReference type="Proteomes" id="UP000005139">
    <property type="component" value="Unassembled WGS sequence"/>
</dbReference>
<reference evidence="6 7" key="1">
    <citation type="submission" date="2007-01" db="EMBL/GenBank/DDBJ databases">
        <title>Annotation of the draft genome assembly of Thermosinus carboxydivorans Nor1.</title>
        <authorList>
            <consortium name="US DOE Joint Genome Institute (JGI-ORNL)"/>
            <person name="Larimer F."/>
            <person name="Land M."/>
            <person name="Hauser L."/>
        </authorList>
    </citation>
    <scope>NUCLEOTIDE SEQUENCE [LARGE SCALE GENOMIC DNA]</scope>
    <source>
        <strain evidence="6 7">Nor1</strain>
    </source>
</reference>
<dbReference type="Gene3D" id="3.40.50.200">
    <property type="entry name" value="Peptidase S8/S53 domain"/>
    <property type="match status" value="1"/>
</dbReference>
<dbReference type="Pfam" id="PF00082">
    <property type="entry name" value="Peptidase_S8"/>
    <property type="match status" value="1"/>
</dbReference>